<keyword evidence="2" id="KW-0808">Transferase</keyword>
<accession>A0A6G7PSC1</accession>
<feature type="region of interest" description="Disordered" evidence="4">
    <location>
        <begin position="1"/>
        <end position="162"/>
    </location>
</feature>
<dbReference type="InterPro" id="IPR043502">
    <property type="entry name" value="DNA/RNA_pol_sf"/>
</dbReference>
<evidence type="ECO:0000256" key="2">
    <source>
        <dbReference type="ARBA" id="ARBA00022679"/>
    </source>
</evidence>
<evidence type="ECO:0000256" key="3">
    <source>
        <dbReference type="ARBA" id="ARBA00022695"/>
    </source>
</evidence>
<feature type="compositionally biased region" description="Low complexity" evidence="4">
    <location>
        <begin position="40"/>
        <end position="53"/>
    </location>
</feature>
<protein>
    <submittedName>
        <fullName evidence="5">RNA-dependent RNA polymerase</fullName>
    </submittedName>
</protein>
<feature type="compositionally biased region" description="Basic residues" evidence="4">
    <location>
        <begin position="56"/>
        <end position="65"/>
    </location>
</feature>
<evidence type="ECO:0000313" key="5">
    <source>
        <dbReference type="EMBL" id="QIJ70075.1"/>
    </source>
</evidence>
<keyword evidence="1 5" id="KW-0696">RNA-directed RNA polymerase</keyword>
<keyword evidence="3" id="KW-0548">Nucleotidyltransferase</keyword>
<organism evidence="5">
    <name type="scientific">Ludgate narna-like virus</name>
    <dbReference type="NCBI Taxonomy" id="2716647"/>
    <lineage>
        <taxon>Viruses</taxon>
        <taxon>Riboviria</taxon>
        <taxon>Orthornavirae</taxon>
        <taxon>Lenarviricota</taxon>
        <taxon>Amabiliviricetes</taxon>
        <taxon>Wolframvirales</taxon>
        <taxon>Narnaviridae</taxon>
    </lineage>
</organism>
<reference evidence="5" key="1">
    <citation type="submission" date="2020-02" db="EMBL/GenBank/DDBJ databases">
        <title>Comparative analysis of RNA virome composition in rabbits and associated ectoparasites.</title>
        <authorList>
            <person name="Mahar J.E."/>
            <person name="Shi M."/>
            <person name="Hall R.N."/>
            <person name="Strive T."/>
            <person name="Holmes E.C."/>
        </authorList>
    </citation>
    <scope>NUCLEOTIDE SEQUENCE</scope>
    <source>
        <strain evidence="5">GUNSasp_DN39104-14</strain>
    </source>
</reference>
<sequence>MPRGRRPSQPPPTPARKRGRCSTLLAPAINPGRNTRDQTRPCPRGRQPPGGWPTRRERRLARRFVRAMALRQGDCGSGDRDRSPLRPGPATRLARSLGALPSLPDVAGIEPPPHQKSPAGDWGKGRLSHLATRQTSGPKGVPVGAPPEGGLACQGRTEGARRGPLKGLTERAILAAYAAAGVSRSEAETGTMWALKGNDKAVKAESSAHRAEWILRGGSGLNAQLSFVGRALPPAPASSVRAALAQHKLDLTTPFRTEAQVLVSARVFARRWAMTHLARARNELEDLEWPSSSSCLERGASKGGLLGHCLSRLWDFPPPPLPDTPFAAIDGIKCSLLGMALDSVKLPPEHRVTCLAERGVKTRVVTVGPSWSQLMGHSVRARLFRGLRKCRGTYAPLQGATDLEISKIFEGGYTEALVSTDLTRASDLLPLDLLSAIIDGLESSGKMSETEVWILRALSGPQLLRYPDGSSCLSGRGALMGLPTTWCLLSLVHLFWMDEVMRTSRPGARSRHRYSICGDDALLATTHIGASAYSRLVQACGGVPSEGKHFVSVGGDVRRGVFLERLYEFPVTLRGLGRCRRNPAIPVRGLTSGSLPETFRNGELVVTHSMGLRQLIAVDSVLSTNGPDALPALRNYVSRRVPWLEAFSTKQLGLEPGVPFRFGGYPLSAPPSDLVGEIWVKPFLGLCPDPFLPDKMVRGSREEILSAVLRLPRSTLVAASGNSFSLAMRKELDPCWRTALKWSVEGEDHLLKDGYYVSIRRFLEGAPPNCTPVNPEERREAATLLSFLQLKAFSPSHKVVKVLRLADAKRTLRRLAREGAEKITDILDEYLSSPLPCRLDGSKFVFSANELRDLAEECLPSPLGDPTKHPTLFARASLPVGSNPTWWGTSWVLPDPHRRREALALTLSGRTLPSLQGS</sequence>
<dbReference type="GO" id="GO:0003968">
    <property type="term" value="F:RNA-directed RNA polymerase activity"/>
    <property type="evidence" value="ECO:0007669"/>
    <property type="project" value="UniProtKB-KW"/>
</dbReference>
<dbReference type="SUPFAM" id="SSF56672">
    <property type="entry name" value="DNA/RNA polymerases"/>
    <property type="match status" value="1"/>
</dbReference>
<dbReference type="Pfam" id="PF05919">
    <property type="entry name" value="Mitovir_RNA_pol"/>
    <property type="match status" value="1"/>
</dbReference>
<name>A0A6G7PSC1_9VIRU</name>
<evidence type="ECO:0000256" key="1">
    <source>
        <dbReference type="ARBA" id="ARBA00022484"/>
    </source>
</evidence>
<dbReference type="InterPro" id="IPR008686">
    <property type="entry name" value="RNA_pol_mitovir"/>
</dbReference>
<proteinExistence type="predicted"/>
<evidence type="ECO:0000256" key="4">
    <source>
        <dbReference type="SAM" id="MobiDB-lite"/>
    </source>
</evidence>
<dbReference type="EMBL" id="MT129716">
    <property type="protein sequence ID" value="QIJ70075.1"/>
    <property type="molecule type" value="Genomic_RNA"/>
</dbReference>